<dbReference type="VEuPathDB" id="VectorBase:ADAC007346"/>
<dbReference type="eggNOG" id="ENOG502T9U0">
    <property type="taxonomic scope" value="Eukaryota"/>
</dbReference>
<feature type="region of interest" description="Disordered" evidence="1">
    <location>
        <begin position="109"/>
        <end position="128"/>
    </location>
</feature>
<reference evidence="2 4" key="1">
    <citation type="journal article" date="2010" name="BMC Genomics">
        <title>Combination of measures distinguishes pre-miRNAs from other stem-loops in the genome of the newly sequenced Anopheles darlingi.</title>
        <authorList>
            <person name="Mendes N.D."/>
            <person name="Freitas A.T."/>
            <person name="Vasconcelos A.T."/>
            <person name="Sagot M.F."/>
        </authorList>
    </citation>
    <scope>NUCLEOTIDE SEQUENCE</scope>
</reference>
<evidence type="ECO:0000313" key="2">
    <source>
        <dbReference type="EMBL" id="ETN61016.1"/>
    </source>
</evidence>
<feature type="region of interest" description="Disordered" evidence="1">
    <location>
        <begin position="44"/>
        <end position="93"/>
    </location>
</feature>
<dbReference type="EMBL" id="ADMH02001820">
    <property type="protein sequence ID" value="ETN61016.1"/>
    <property type="molecule type" value="Genomic_DNA"/>
</dbReference>
<dbReference type="Proteomes" id="UP000000673">
    <property type="component" value="Unassembled WGS sequence"/>
</dbReference>
<feature type="compositionally biased region" description="Low complexity" evidence="1">
    <location>
        <begin position="215"/>
        <end position="230"/>
    </location>
</feature>
<feature type="region of interest" description="Disordered" evidence="1">
    <location>
        <begin position="199"/>
        <end position="230"/>
    </location>
</feature>
<reference evidence="2" key="2">
    <citation type="submission" date="2010-05" db="EMBL/GenBank/DDBJ databases">
        <authorList>
            <person name="Almeida L.G."/>
            <person name="Nicolas M.F."/>
            <person name="Souza R.C."/>
            <person name="Vasconcelos A.T.R."/>
        </authorList>
    </citation>
    <scope>NUCLEOTIDE SEQUENCE</scope>
</reference>
<dbReference type="HOGENOM" id="CLU_1005507_0_0_1"/>
<feature type="compositionally biased region" description="Polar residues" evidence="1">
    <location>
        <begin position="66"/>
        <end position="93"/>
    </location>
</feature>
<reference evidence="2" key="3">
    <citation type="journal article" date="2013" name="Nucleic Acids Res.">
        <title>The genome of Anopheles darlingi, the main neotropical malaria vector.</title>
        <authorList>
            <person name="Marinotti O."/>
            <person name="Cerqueira G.C."/>
            <person name="de Almeida L.G."/>
            <person name="Ferro M.I."/>
            <person name="Loreto E.L."/>
            <person name="Zaha A."/>
            <person name="Teixeira S.M."/>
            <person name="Wespiser A.R."/>
            <person name="Almeida E Silva A."/>
            <person name="Schlindwein A.D."/>
            <person name="Pacheco A.C."/>
            <person name="Silva A.L."/>
            <person name="Graveley B.R."/>
            <person name="Walenz B.P."/>
            <person name="Lima Bde A."/>
            <person name="Ribeiro C.A."/>
            <person name="Nunes-Silva C.G."/>
            <person name="de Carvalho C.R."/>
            <person name="Soares C.M."/>
            <person name="de Menezes C.B."/>
            <person name="Matiolli C."/>
            <person name="Caffrey D."/>
            <person name="Araujo D.A."/>
            <person name="de Oliveira D.M."/>
            <person name="Golenbock D."/>
            <person name="Grisard E.C."/>
            <person name="Fantinatti-Garboggini F."/>
            <person name="de Carvalho F.M."/>
            <person name="Barcellos F.G."/>
            <person name="Prosdocimi F."/>
            <person name="May G."/>
            <person name="Azevedo Junior G.M."/>
            <person name="Guimaraes G.M."/>
            <person name="Goldman G.H."/>
            <person name="Padilha I.Q."/>
            <person name="Batista Jda S."/>
            <person name="Ferro J.A."/>
            <person name="Ribeiro J.M."/>
            <person name="Fietto J.L."/>
            <person name="Dabbas K.M."/>
            <person name="Cerdeira L."/>
            <person name="Agnez-Lima L.F."/>
            <person name="Brocchi M."/>
            <person name="de Carvalho M.O."/>
            <person name="Teixeira Mde M."/>
            <person name="Diniz Maia Mde M."/>
            <person name="Goldman M.H."/>
            <person name="Cruz Schneider M.P."/>
            <person name="Felipe M.S."/>
            <person name="Hungria M."/>
            <person name="Nicolas M.F."/>
            <person name="Pereira M."/>
            <person name="Montes M.A."/>
            <person name="Cantao M.E."/>
            <person name="Vincentz M."/>
            <person name="Rafael M.S."/>
            <person name="Silverman N."/>
            <person name="Stoco P.H."/>
            <person name="Souza R.C."/>
            <person name="Vicentini R."/>
            <person name="Gazzinelli R.T."/>
            <person name="Neves Rde O."/>
            <person name="Silva R."/>
            <person name="Astolfi-Filho S."/>
            <person name="Maciel T.E."/>
            <person name="Urmenyi T.P."/>
            <person name="Tadei W.P."/>
            <person name="Camargo E.P."/>
            <person name="de Vasconcelos A.T."/>
        </authorList>
    </citation>
    <scope>NUCLEOTIDE SEQUENCE</scope>
</reference>
<dbReference type="EnsemblMetazoa" id="ADAC007346-RA">
    <property type="protein sequence ID" value="ADAC007346-PA"/>
    <property type="gene ID" value="ADAC007346"/>
</dbReference>
<name>W5JAJ5_ANODA</name>
<evidence type="ECO:0000313" key="3">
    <source>
        <dbReference type="EnsemblMetazoa" id="ADAC007346-PA"/>
    </source>
</evidence>
<organism evidence="2">
    <name type="scientific">Anopheles darlingi</name>
    <name type="common">Mosquito</name>
    <dbReference type="NCBI Taxonomy" id="43151"/>
    <lineage>
        <taxon>Eukaryota</taxon>
        <taxon>Metazoa</taxon>
        <taxon>Ecdysozoa</taxon>
        <taxon>Arthropoda</taxon>
        <taxon>Hexapoda</taxon>
        <taxon>Insecta</taxon>
        <taxon>Pterygota</taxon>
        <taxon>Neoptera</taxon>
        <taxon>Endopterygota</taxon>
        <taxon>Diptera</taxon>
        <taxon>Nematocera</taxon>
        <taxon>Culicoidea</taxon>
        <taxon>Culicidae</taxon>
        <taxon>Anophelinae</taxon>
        <taxon>Anopheles</taxon>
    </lineage>
</organism>
<gene>
    <name evidence="2" type="ORF">AND_007346</name>
</gene>
<proteinExistence type="predicted"/>
<protein>
    <submittedName>
        <fullName evidence="2 3">Uncharacterized protein</fullName>
    </submittedName>
</protein>
<dbReference type="AlphaFoldDB" id="W5JAJ5"/>
<feature type="compositionally biased region" description="Polar residues" evidence="1">
    <location>
        <begin position="205"/>
        <end position="214"/>
    </location>
</feature>
<dbReference type="VEuPathDB" id="VectorBase:ADAR2_007610"/>
<evidence type="ECO:0000256" key="1">
    <source>
        <dbReference type="SAM" id="MobiDB-lite"/>
    </source>
</evidence>
<reference evidence="3" key="4">
    <citation type="submission" date="2015-06" db="UniProtKB">
        <authorList>
            <consortium name="EnsemblMetazoa"/>
        </authorList>
    </citation>
    <scope>IDENTIFICATION</scope>
</reference>
<evidence type="ECO:0000313" key="4">
    <source>
        <dbReference type="Proteomes" id="UP000000673"/>
    </source>
</evidence>
<accession>W5JAJ5</accession>
<sequence>MLPTSLPVTTTVTVATITIPTTSINNTTTTTTTARILHYSSSSSRSGYTFKTTSPQTTQTTRWTSGRASTLMRSRSARTGSSNNSEQQHRNSLYLSRQTVYHSAEDVRFGSVDSGGDTRTLTGSATGDSLRTTTDALLQDSRANGGLANLPYVARPKPPSATKAFIGGILKPVLLSTEYNEKVPSTSYNYTPFLRADHDRHDGTSHSPADHTNLTTTRASSISSGSSSNNSTAAAAAAATATTTPNTLIVSYAMWKFRVKRCHMRECTGRPAALGHL</sequence>
<feature type="compositionally biased region" description="Low complexity" evidence="1">
    <location>
        <begin position="44"/>
        <end position="64"/>
    </location>
</feature>
<feature type="compositionally biased region" description="Polar residues" evidence="1">
    <location>
        <begin position="117"/>
        <end position="128"/>
    </location>
</feature>
<keyword evidence="4" id="KW-1185">Reference proteome</keyword>